<sequence>MAELRSTGAELYQSLNLIHAVGLRLPTMYFAFMDDSSRKRKDVPREGLGALHAYGAVIFSQESLQPYREQLARLRQELGVPAGTEFKWSPDGGPLHKKWTDLHTARVRMLEVAIELEVRACVVVCAPELMPGWSETDLKSEMLEYLYERVTYTLGEGKGIMIADQPGGGRPDETRWLADALALDTDGTQYVKPADKHILLPIITTRSDHVDHLQLADLVAAATTALIAGAPAATPYKELIYKLLAKNYRGYVGGTGLKFIPSATYNSRALINLAYWVFGSLGEDGYVLPETASSMGTGLPHLGWIFASNSGLDAPNPN</sequence>
<keyword evidence="2" id="KW-1185">Reference proteome</keyword>
<gene>
    <name evidence="1" type="ORF">GCM10010280_64960</name>
</gene>
<reference evidence="1" key="1">
    <citation type="journal article" date="2014" name="Int. J. Syst. Evol. Microbiol.">
        <title>Complete genome sequence of Corynebacterium casei LMG S-19264T (=DSM 44701T), isolated from a smear-ripened cheese.</title>
        <authorList>
            <consortium name="US DOE Joint Genome Institute (JGI-PGF)"/>
            <person name="Walter F."/>
            <person name="Albersmeier A."/>
            <person name="Kalinowski J."/>
            <person name="Ruckert C."/>
        </authorList>
    </citation>
    <scope>NUCLEOTIDE SEQUENCE</scope>
    <source>
        <strain evidence="1">JCM 4403</strain>
    </source>
</reference>
<dbReference type="Proteomes" id="UP000656732">
    <property type="component" value="Unassembled WGS sequence"/>
</dbReference>
<name>A0A918C7X4_9ACTN</name>
<dbReference type="RefSeq" id="WP_386529503.1">
    <property type="nucleotide sequence ID" value="NZ_JBHVAF010000023.1"/>
</dbReference>
<evidence type="ECO:0008006" key="3">
    <source>
        <dbReference type="Google" id="ProtNLM"/>
    </source>
</evidence>
<dbReference type="AlphaFoldDB" id="A0A918C7X4"/>
<protein>
    <recommendedName>
        <fullName evidence="3">DUF3800 domain-containing protein</fullName>
    </recommendedName>
</protein>
<evidence type="ECO:0000313" key="2">
    <source>
        <dbReference type="Proteomes" id="UP000656732"/>
    </source>
</evidence>
<proteinExistence type="predicted"/>
<organism evidence="1 2">
    <name type="scientific">Streptomyces pilosus</name>
    <dbReference type="NCBI Taxonomy" id="28893"/>
    <lineage>
        <taxon>Bacteria</taxon>
        <taxon>Bacillati</taxon>
        <taxon>Actinomycetota</taxon>
        <taxon>Actinomycetes</taxon>
        <taxon>Kitasatosporales</taxon>
        <taxon>Streptomycetaceae</taxon>
        <taxon>Streptomyces</taxon>
    </lineage>
</organism>
<accession>A0A918C7X4</accession>
<dbReference type="Pfam" id="PF12686">
    <property type="entry name" value="DUF3800"/>
    <property type="match status" value="1"/>
</dbReference>
<dbReference type="EMBL" id="BMTU01000021">
    <property type="protein sequence ID" value="GGR08192.1"/>
    <property type="molecule type" value="Genomic_DNA"/>
</dbReference>
<reference evidence="1" key="2">
    <citation type="submission" date="2020-09" db="EMBL/GenBank/DDBJ databases">
        <authorList>
            <person name="Sun Q."/>
            <person name="Ohkuma M."/>
        </authorList>
    </citation>
    <scope>NUCLEOTIDE SEQUENCE</scope>
    <source>
        <strain evidence="1">JCM 4403</strain>
    </source>
</reference>
<dbReference type="InterPro" id="IPR024524">
    <property type="entry name" value="DUF3800"/>
</dbReference>
<evidence type="ECO:0000313" key="1">
    <source>
        <dbReference type="EMBL" id="GGR08192.1"/>
    </source>
</evidence>
<comment type="caution">
    <text evidence="1">The sequence shown here is derived from an EMBL/GenBank/DDBJ whole genome shotgun (WGS) entry which is preliminary data.</text>
</comment>